<protein>
    <submittedName>
        <fullName evidence="1">Uncharacterized protein</fullName>
    </submittedName>
</protein>
<dbReference type="EMBL" id="JAWDGP010006675">
    <property type="protein sequence ID" value="KAK3736967.1"/>
    <property type="molecule type" value="Genomic_DNA"/>
</dbReference>
<name>A0AAE0Y942_9GAST</name>
<keyword evidence="2" id="KW-1185">Reference proteome</keyword>
<evidence type="ECO:0000313" key="1">
    <source>
        <dbReference type="EMBL" id="KAK3736967.1"/>
    </source>
</evidence>
<comment type="caution">
    <text evidence="1">The sequence shown here is derived from an EMBL/GenBank/DDBJ whole genome shotgun (WGS) entry which is preliminary data.</text>
</comment>
<dbReference type="Proteomes" id="UP001283361">
    <property type="component" value="Unassembled WGS sequence"/>
</dbReference>
<sequence length="91" mass="9788">MLDARRTEVSDQYNTVNSGAQNTSNSTTLGFCIALFWLAQVSGERDNVSDSVLTQLSCSASLFVSGDITVVTVLIQLSCSASLFVSIYLKQ</sequence>
<organism evidence="1 2">
    <name type="scientific">Elysia crispata</name>
    <name type="common">lettuce slug</name>
    <dbReference type="NCBI Taxonomy" id="231223"/>
    <lineage>
        <taxon>Eukaryota</taxon>
        <taxon>Metazoa</taxon>
        <taxon>Spiralia</taxon>
        <taxon>Lophotrochozoa</taxon>
        <taxon>Mollusca</taxon>
        <taxon>Gastropoda</taxon>
        <taxon>Heterobranchia</taxon>
        <taxon>Euthyneura</taxon>
        <taxon>Panpulmonata</taxon>
        <taxon>Sacoglossa</taxon>
        <taxon>Placobranchoidea</taxon>
        <taxon>Plakobranchidae</taxon>
        <taxon>Elysia</taxon>
    </lineage>
</organism>
<proteinExistence type="predicted"/>
<accession>A0AAE0Y942</accession>
<reference evidence="1" key="1">
    <citation type="journal article" date="2023" name="G3 (Bethesda)">
        <title>A reference genome for the long-term kleptoplast-retaining sea slug Elysia crispata morphotype clarki.</title>
        <authorList>
            <person name="Eastman K.E."/>
            <person name="Pendleton A.L."/>
            <person name="Shaikh M.A."/>
            <person name="Suttiyut T."/>
            <person name="Ogas R."/>
            <person name="Tomko P."/>
            <person name="Gavelis G."/>
            <person name="Widhalm J.R."/>
            <person name="Wisecaver J.H."/>
        </authorList>
    </citation>
    <scope>NUCLEOTIDE SEQUENCE</scope>
    <source>
        <strain evidence="1">ECLA1</strain>
    </source>
</reference>
<evidence type="ECO:0000313" key="2">
    <source>
        <dbReference type="Proteomes" id="UP001283361"/>
    </source>
</evidence>
<dbReference type="AlphaFoldDB" id="A0AAE0Y942"/>
<gene>
    <name evidence="1" type="ORF">RRG08_012246</name>
</gene>